<evidence type="ECO:0000256" key="1">
    <source>
        <dbReference type="SAM" id="MobiDB-lite"/>
    </source>
</evidence>
<feature type="compositionally biased region" description="Low complexity" evidence="1">
    <location>
        <begin position="355"/>
        <end position="365"/>
    </location>
</feature>
<sequence length="410" mass="41954">MRRIGCAFVAGGLWGRVRGWFEADAEHVTTCFLPEPGSAPIWPGQGYLRLWLAEGFLAKARGWDGDRFPVLHAGASLDFGGTGAVAFTSFSRPAAAWAVPGEQVDFPVTPLLPFTGGVVEIEAAVYQAVQAGPLDTAVRLVAGFADLLGPPLATAATVARAVSAGLDSLIDASGERPVLGLHHAMISPGGGGLPVRAGHLAVVNAAPGSLPGPLTIDAGGRLALLDGDSGGQDDGPGGTRRVTGVDYLVVRVETRAEHDVWLSPAMAALVARARLARARGRMGAFTDYRAEAVTTAWTSDDYVESDRPRIAAAIAAALEAGAEQAAAGPDPDAHDPDRADPGRADVAGARRTEADPAGADPAEAGRAPTDRALAGLTPADRALADEVIAHLPARDDPGLADLTLADLLAG</sequence>
<feature type="compositionally biased region" description="Basic and acidic residues" evidence="1">
    <location>
        <begin position="331"/>
        <end position="354"/>
    </location>
</feature>
<evidence type="ECO:0000313" key="3">
    <source>
        <dbReference type="Proteomes" id="UP000234331"/>
    </source>
</evidence>
<keyword evidence="3" id="KW-1185">Reference proteome</keyword>
<gene>
    <name evidence="2" type="ORF">FRACA_280031</name>
</gene>
<accession>A0A2I2KT42</accession>
<feature type="region of interest" description="Disordered" evidence="1">
    <location>
        <begin position="321"/>
        <end position="378"/>
    </location>
</feature>
<dbReference type="AlphaFoldDB" id="A0A2I2KT42"/>
<reference evidence="2 3" key="1">
    <citation type="submission" date="2017-06" db="EMBL/GenBank/DDBJ databases">
        <authorList>
            <person name="Kim H.J."/>
            <person name="Triplett B.A."/>
        </authorList>
    </citation>
    <scope>NUCLEOTIDE SEQUENCE [LARGE SCALE GENOMIC DNA]</scope>
    <source>
        <strain evidence="2">FRACA_ARgP5</strain>
    </source>
</reference>
<dbReference type="EMBL" id="FZMO01000201">
    <property type="protein sequence ID" value="SNQ48809.1"/>
    <property type="molecule type" value="Genomic_DNA"/>
</dbReference>
<organism evidence="2 3">
    <name type="scientific">Frankia canadensis</name>
    <dbReference type="NCBI Taxonomy" id="1836972"/>
    <lineage>
        <taxon>Bacteria</taxon>
        <taxon>Bacillati</taxon>
        <taxon>Actinomycetota</taxon>
        <taxon>Actinomycetes</taxon>
        <taxon>Frankiales</taxon>
        <taxon>Frankiaceae</taxon>
        <taxon>Frankia</taxon>
    </lineage>
</organism>
<protein>
    <submittedName>
        <fullName evidence="2">Uncharacterized protein</fullName>
    </submittedName>
</protein>
<name>A0A2I2KT42_9ACTN</name>
<evidence type="ECO:0000313" key="2">
    <source>
        <dbReference type="EMBL" id="SNQ48809.1"/>
    </source>
</evidence>
<feature type="compositionally biased region" description="Low complexity" evidence="1">
    <location>
        <begin position="321"/>
        <end position="330"/>
    </location>
</feature>
<dbReference type="Proteomes" id="UP000234331">
    <property type="component" value="Unassembled WGS sequence"/>
</dbReference>
<proteinExistence type="predicted"/>